<dbReference type="PROSITE" id="PS52015">
    <property type="entry name" value="TONB_CTD"/>
    <property type="match status" value="1"/>
</dbReference>
<evidence type="ECO:0000256" key="3">
    <source>
        <dbReference type="ARBA" id="ARBA00022448"/>
    </source>
</evidence>
<dbReference type="PANTHER" id="PTHR33446:SF2">
    <property type="entry name" value="PROTEIN TONB"/>
    <property type="match status" value="1"/>
</dbReference>
<dbReference type="NCBIfam" id="TIGR01352">
    <property type="entry name" value="tonB_Cterm"/>
    <property type="match status" value="1"/>
</dbReference>
<feature type="domain" description="TonB C-terminal" evidence="10">
    <location>
        <begin position="94"/>
        <end position="183"/>
    </location>
</feature>
<dbReference type="GO" id="GO:0031992">
    <property type="term" value="F:energy transducer activity"/>
    <property type="evidence" value="ECO:0007669"/>
    <property type="project" value="InterPro"/>
</dbReference>
<keyword evidence="7" id="KW-0653">Protein transport</keyword>
<reference evidence="11" key="1">
    <citation type="journal article" date="2014" name="Front. Microbiol.">
        <title>High frequency of phylogenetically diverse reductive dehalogenase-homologous genes in deep subseafloor sedimentary metagenomes.</title>
        <authorList>
            <person name="Kawai M."/>
            <person name="Futagami T."/>
            <person name="Toyoda A."/>
            <person name="Takaki Y."/>
            <person name="Nishi S."/>
            <person name="Hori S."/>
            <person name="Arai W."/>
            <person name="Tsubouchi T."/>
            <person name="Morono Y."/>
            <person name="Uchiyama I."/>
            <person name="Ito T."/>
            <person name="Fujiyama A."/>
            <person name="Inagaki F."/>
            <person name="Takami H."/>
        </authorList>
    </citation>
    <scope>NUCLEOTIDE SEQUENCE</scope>
    <source>
        <strain evidence="11">Expedition CK06-06</strain>
    </source>
</reference>
<evidence type="ECO:0000256" key="6">
    <source>
        <dbReference type="ARBA" id="ARBA00022692"/>
    </source>
</evidence>
<dbReference type="AlphaFoldDB" id="X1G5P0"/>
<evidence type="ECO:0000256" key="8">
    <source>
        <dbReference type="ARBA" id="ARBA00022989"/>
    </source>
</evidence>
<dbReference type="PRINTS" id="PR01374">
    <property type="entry name" value="TONBPROTEIN"/>
</dbReference>
<keyword evidence="5" id="KW-0997">Cell inner membrane</keyword>
<dbReference type="InterPro" id="IPR037682">
    <property type="entry name" value="TonB_C"/>
</dbReference>
<dbReference type="InterPro" id="IPR051045">
    <property type="entry name" value="TonB-dependent_transducer"/>
</dbReference>
<dbReference type="Gene3D" id="3.30.1150.10">
    <property type="match status" value="1"/>
</dbReference>
<evidence type="ECO:0000259" key="10">
    <source>
        <dbReference type="PROSITE" id="PS52015"/>
    </source>
</evidence>
<dbReference type="PANTHER" id="PTHR33446">
    <property type="entry name" value="PROTEIN TONB-RELATED"/>
    <property type="match status" value="1"/>
</dbReference>
<comment type="subcellular location">
    <subcellularLocation>
        <location evidence="1">Cell inner membrane</location>
        <topology evidence="1">Single-pass membrane protein</topology>
        <orientation evidence="1">Periplasmic side</orientation>
    </subcellularLocation>
</comment>
<accession>X1G5P0</accession>
<dbReference type="Pfam" id="PF03544">
    <property type="entry name" value="TonB_C"/>
    <property type="match status" value="1"/>
</dbReference>
<keyword evidence="8" id="KW-1133">Transmembrane helix</keyword>
<dbReference type="EMBL" id="BARU01018103">
    <property type="protein sequence ID" value="GAH52527.1"/>
    <property type="molecule type" value="Genomic_DNA"/>
</dbReference>
<evidence type="ECO:0000256" key="9">
    <source>
        <dbReference type="ARBA" id="ARBA00023136"/>
    </source>
</evidence>
<dbReference type="InterPro" id="IPR006260">
    <property type="entry name" value="TonB/TolA_C"/>
</dbReference>
<keyword evidence="9" id="KW-0472">Membrane</keyword>
<dbReference type="GO" id="GO:0015031">
    <property type="term" value="P:protein transport"/>
    <property type="evidence" value="ECO:0007669"/>
    <property type="project" value="UniProtKB-KW"/>
</dbReference>
<evidence type="ECO:0000256" key="7">
    <source>
        <dbReference type="ARBA" id="ARBA00022927"/>
    </source>
</evidence>
<keyword evidence="6" id="KW-0812">Transmembrane</keyword>
<sequence length="183" mass="20896">TTDKKQRPDTTIFKIVDLQEYIPPPPEPKKEEKIKEIEKKPKETIEVPQQEDIAEEIIETEKEVKVVPVSEIPQTVPAEKPKEIEYLPQHKISVPPKMPTEEIKSKIRYPPLAQRQKIEGVVFLELYIDKYGEIRNIIVLKDPGYGLAEAAINALKGIKAAPAEANGIPVAVRFRFPIRFKIK</sequence>
<feature type="non-terminal residue" evidence="11">
    <location>
        <position position="1"/>
    </location>
</feature>
<keyword evidence="3" id="KW-0813">Transport</keyword>
<dbReference type="GO" id="GO:0030288">
    <property type="term" value="C:outer membrane-bounded periplasmic space"/>
    <property type="evidence" value="ECO:0007669"/>
    <property type="project" value="InterPro"/>
</dbReference>
<evidence type="ECO:0000313" key="11">
    <source>
        <dbReference type="EMBL" id="GAH52527.1"/>
    </source>
</evidence>
<dbReference type="GO" id="GO:0055085">
    <property type="term" value="P:transmembrane transport"/>
    <property type="evidence" value="ECO:0007669"/>
    <property type="project" value="InterPro"/>
</dbReference>
<proteinExistence type="inferred from homology"/>
<dbReference type="InterPro" id="IPR003538">
    <property type="entry name" value="TonB"/>
</dbReference>
<evidence type="ECO:0000256" key="5">
    <source>
        <dbReference type="ARBA" id="ARBA00022519"/>
    </source>
</evidence>
<dbReference type="SUPFAM" id="SSF74653">
    <property type="entry name" value="TolA/TonB C-terminal domain"/>
    <property type="match status" value="1"/>
</dbReference>
<gene>
    <name evidence="11" type="ORF">S03H2_29956</name>
</gene>
<name>X1G5P0_9ZZZZ</name>
<dbReference type="GO" id="GO:0015891">
    <property type="term" value="P:siderophore transport"/>
    <property type="evidence" value="ECO:0007669"/>
    <property type="project" value="InterPro"/>
</dbReference>
<evidence type="ECO:0000256" key="4">
    <source>
        <dbReference type="ARBA" id="ARBA00022475"/>
    </source>
</evidence>
<evidence type="ECO:0000256" key="2">
    <source>
        <dbReference type="ARBA" id="ARBA00006555"/>
    </source>
</evidence>
<organism evidence="11">
    <name type="scientific">marine sediment metagenome</name>
    <dbReference type="NCBI Taxonomy" id="412755"/>
    <lineage>
        <taxon>unclassified sequences</taxon>
        <taxon>metagenomes</taxon>
        <taxon>ecological metagenomes</taxon>
    </lineage>
</organism>
<evidence type="ECO:0000256" key="1">
    <source>
        <dbReference type="ARBA" id="ARBA00004383"/>
    </source>
</evidence>
<comment type="caution">
    <text evidence="11">The sequence shown here is derived from an EMBL/GenBank/DDBJ whole genome shotgun (WGS) entry which is preliminary data.</text>
</comment>
<dbReference type="GO" id="GO:0098797">
    <property type="term" value="C:plasma membrane protein complex"/>
    <property type="evidence" value="ECO:0007669"/>
    <property type="project" value="TreeGrafter"/>
</dbReference>
<comment type="similarity">
    <text evidence="2">Belongs to the TonB family.</text>
</comment>
<keyword evidence="4" id="KW-1003">Cell membrane</keyword>
<protein>
    <recommendedName>
        <fullName evidence="10">TonB C-terminal domain-containing protein</fullName>
    </recommendedName>
</protein>